<reference evidence="1 2" key="1">
    <citation type="submission" date="2021-01" db="EMBL/GenBank/DDBJ databases">
        <title>Whole genome shotgun sequence of Planotetraspora phitsanulokensis NBRC 104273.</title>
        <authorList>
            <person name="Komaki H."/>
            <person name="Tamura T."/>
        </authorList>
    </citation>
    <scope>NUCLEOTIDE SEQUENCE [LARGE SCALE GENOMIC DNA]</scope>
    <source>
        <strain evidence="1 2">NBRC 104273</strain>
    </source>
</reference>
<protein>
    <recommendedName>
        <fullName evidence="3">Flavin transferase</fullName>
    </recommendedName>
</protein>
<dbReference type="EMBL" id="BOOP01000030">
    <property type="protein sequence ID" value="GII41164.1"/>
    <property type="molecule type" value="Genomic_DNA"/>
</dbReference>
<dbReference type="InterPro" id="IPR003374">
    <property type="entry name" value="ApbE-like_sf"/>
</dbReference>
<evidence type="ECO:0000313" key="1">
    <source>
        <dbReference type="EMBL" id="GII41164.1"/>
    </source>
</evidence>
<proteinExistence type="predicted"/>
<gene>
    <name evidence="1" type="ORF">Pph01_61670</name>
</gene>
<keyword evidence="2" id="KW-1185">Reference proteome</keyword>
<dbReference type="AlphaFoldDB" id="A0A8J3XHE6"/>
<organism evidence="1 2">
    <name type="scientific">Planotetraspora phitsanulokensis</name>
    <dbReference type="NCBI Taxonomy" id="575192"/>
    <lineage>
        <taxon>Bacteria</taxon>
        <taxon>Bacillati</taxon>
        <taxon>Actinomycetota</taxon>
        <taxon>Actinomycetes</taxon>
        <taxon>Streptosporangiales</taxon>
        <taxon>Streptosporangiaceae</taxon>
        <taxon>Planotetraspora</taxon>
    </lineage>
</organism>
<dbReference type="SUPFAM" id="SSF143631">
    <property type="entry name" value="ApbE-like"/>
    <property type="match status" value="1"/>
</dbReference>
<name>A0A8J3XHE6_9ACTN</name>
<evidence type="ECO:0000313" key="2">
    <source>
        <dbReference type="Proteomes" id="UP000622547"/>
    </source>
</evidence>
<dbReference type="RefSeq" id="WP_239117133.1">
    <property type="nucleotide sequence ID" value="NZ_BOOP01000030.1"/>
</dbReference>
<accession>A0A8J3XHE6</accession>
<comment type="caution">
    <text evidence="1">The sequence shown here is derived from an EMBL/GenBank/DDBJ whole genome shotgun (WGS) entry which is preliminary data.</text>
</comment>
<evidence type="ECO:0008006" key="3">
    <source>
        <dbReference type="Google" id="ProtNLM"/>
    </source>
</evidence>
<dbReference type="Proteomes" id="UP000622547">
    <property type="component" value="Unassembled WGS sequence"/>
</dbReference>
<sequence length="90" mass="9824">MMGTAVTVEIDGPPPGFSPSRLMEQMCARLHEVDRRFSTNRSDSEVNLLDHAEEAQVPGDRVGAGVQALVGKVLTESDDQFGRLGRDRGR</sequence>
<dbReference type="Gene3D" id="3.10.520.10">
    <property type="entry name" value="ApbE-like domains"/>
    <property type="match status" value="1"/>
</dbReference>